<dbReference type="PANTHER" id="PTHR43005">
    <property type="entry name" value="BLR7065 PROTEIN"/>
    <property type="match status" value="1"/>
</dbReference>
<gene>
    <name evidence="10" type="ORF">ET996_07215</name>
</gene>
<dbReference type="InterPro" id="IPR035906">
    <property type="entry name" value="MetI-like_sf"/>
</dbReference>
<feature type="transmembrane region" description="Helical" evidence="7">
    <location>
        <begin position="6"/>
        <end position="22"/>
    </location>
</feature>
<evidence type="ECO:0000256" key="2">
    <source>
        <dbReference type="ARBA" id="ARBA00022448"/>
    </source>
</evidence>
<name>A0A4Q9KKX8_PROTD</name>
<keyword evidence="2 7" id="KW-0813">Transport</keyword>
<feature type="transmembrane region" description="Helical" evidence="7">
    <location>
        <begin position="265"/>
        <end position="284"/>
    </location>
</feature>
<dbReference type="Pfam" id="PF00528">
    <property type="entry name" value="BPD_transp_1"/>
    <property type="match status" value="1"/>
</dbReference>
<evidence type="ECO:0000256" key="3">
    <source>
        <dbReference type="ARBA" id="ARBA00022475"/>
    </source>
</evidence>
<sequence length="337" mass="36169">MLLSPTLLILVVVVIIPVIMSIRESMYRKLDGVDPNTGEVLAGEPFVGLGNYITAFTSASGENVTGVFGTMPRLVNAFINNMYFTVVAVSLETVLGVAMALIMAKAFRGKGLVRASILIPWAIPTIVSAMMWKLIFDSNGVANKILGQKILWLQDNAYSQWAIIIADVWKTAPFIGLLALAGLQTIDTQVYEAASVDGANKWQQFVRITLPLMKPALVVAVLFRTLATMAVFELPWGMMGPNKYSVETLSTFAFTEARATRYGQAAAYSVLMFLLVALVAYLFIKLLGADVIGDEEVKAVSAQRKRAKAAHKAELSGGGHTGGGAGVVTTTSGEAQQ</sequence>
<keyword evidence="5 7" id="KW-1133">Transmembrane helix</keyword>
<feature type="transmembrane region" description="Helical" evidence="7">
    <location>
        <begin position="216"/>
        <end position="236"/>
    </location>
</feature>
<evidence type="ECO:0000259" key="9">
    <source>
        <dbReference type="PROSITE" id="PS50928"/>
    </source>
</evidence>
<dbReference type="PANTHER" id="PTHR43005:SF2">
    <property type="entry name" value="INTEGRAL MEMBRANE SUGAR TRANSPORT PROTEIN"/>
    <property type="match status" value="1"/>
</dbReference>
<feature type="transmembrane region" description="Helical" evidence="7">
    <location>
        <begin position="81"/>
        <end position="103"/>
    </location>
</feature>
<dbReference type="SUPFAM" id="SSF161098">
    <property type="entry name" value="MetI-like"/>
    <property type="match status" value="1"/>
</dbReference>
<keyword evidence="6 7" id="KW-0472">Membrane</keyword>
<dbReference type="Gene3D" id="1.10.3720.10">
    <property type="entry name" value="MetI-like"/>
    <property type="match status" value="1"/>
</dbReference>
<protein>
    <submittedName>
        <fullName evidence="10">Sugar ABC transporter permease</fullName>
    </submittedName>
</protein>
<comment type="caution">
    <text evidence="10">The sequence shown here is derived from an EMBL/GenBank/DDBJ whole genome shotgun (WGS) entry which is preliminary data.</text>
</comment>
<dbReference type="GO" id="GO:0005886">
    <property type="term" value="C:plasma membrane"/>
    <property type="evidence" value="ECO:0007669"/>
    <property type="project" value="UniProtKB-SubCell"/>
</dbReference>
<dbReference type="AlphaFoldDB" id="A0A4Q9KKX8"/>
<evidence type="ECO:0000256" key="5">
    <source>
        <dbReference type="ARBA" id="ARBA00022989"/>
    </source>
</evidence>
<feature type="compositionally biased region" description="Low complexity" evidence="8">
    <location>
        <begin position="327"/>
        <end position="337"/>
    </location>
</feature>
<dbReference type="OrthoDB" id="9804439at2"/>
<evidence type="ECO:0000256" key="1">
    <source>
        <dbReference type="ARBA" id="ARBA00004651"/>
    </source>
</evidence>
<dbReference type="GO" id="GO:0055085">
    <property type="term" value="P:transmembrane transport"/>
    <property type="evidence" value="ECO:0007669"/>
    <property type="project" value="InterPro"/>
</dbReference>
<reference evidence="10 11" key="1">
    <citation type="submission" date="2019-01" db="EMBL/GenBank/DDBJ databases">
        <title>Lactibacter flavus gen. nov., sp. nov., a novel bacterium of the family Propionibacteriaceae isolated from raw milk and dairy products.</title>
        <authorList>
            <person name="Huptas C."/>
            <person name="Wenning M."/>
            <person name="Breitenwieser F."/>
            <person name="Doll E."/>
            <person name="Von Neubeck M."/>
            <person name="Busse H.-J."/>
            <person name="Scherer S."/>
        </authorList>
    </citation>
    <scope>NUCLEOTIDE SEQUENCE [LARGE SCALE GENOMIC DNA]</scope>
    <source>
        <strain evidence="10 11">DSM 22130</strain>
    </source>
</reference>
<dbReference type="Proteomes" id="UP000291933">
    <property type="component" value="Unassembled WGS sequence"/>
</dbReference>
<comment type="subcellular location">
    <subcellularLocation>
        <location evidence="1 7">Cell membrane</location>
        <topology evidence="1 7">Multi-pass membrane protein</topology>
    </subcellularLocation>
</comment>
<dbReference type="InterPro" id="IPR000515">
    <property type="entry name" value="MetI-like"/>
</dbReference>
<feature type="domain" description="ABC transmembrane type-1" evidence="9">
    <location>
        <begin position="78"/>
        <end position="283"/>
    </location>
</feature>
<feature type="region of interest" description="Disordered" evidence="8">
    <location>
        <begin position="311"/>
        <end position="337"/>
    </location>
</feature>
<evidence type="ECO:0000256" key="4">
    <source>
        <dbReference type="ARBA" id="ARBA00022692"/>
    </source>
</evidence>
<comment type="similarity">
    <text evidence="7">Belongs to the binding-protein-dependent transport system permease family.</text>
</comment>
<evidence type="ECO:0000256" key="7">
    <source>
        <dbReference type="RuleBase" id="RU363032"/>
    </source>
</evidence>
<feature type="transmembrane region" description="Helical" evidence="7">
    <location>
        <begin position="115"/>
        <end position="136"/>
    </location>
</feature>
<dbReference type="PROSITE" id="PS50928">
    <property type="entry name" value="ABC_TM1"/>
    <property type="match status" value="1"/>
</dbReference>
<feature type="compositionally biased region" description="Gly residues" evidence="8">
    <location>
        <begin position="316"/>
        <end position="326"/>
    </location>
</feature>
<keyword evidence="11" id="KW-1185">Reference proteome</keyword>
<keyword evidence="3" id="KW-1003">Cell membrane</keyword>
<accession>A0A4Q9KKX8</accession>
<keyword evidence="4 7" id="KW-0812">Transmembrane</keyword>
<evidence type="ECO:0000313" key="11">
    <source>
        <dbReference type="Proteomes" id="UP000291933"/>
    </source>
</evidence>
<evidence type="ECO:0000256" key="8">
    <source>
        <dbReference type="SAM" id="MobiDB-lite"/>
    </source>
</evidence>
<organism evidence="10 11">
    <name type="scientific">Propioniciclava tarda</name>
    <dbReference type="NCBI Taxonomy" id="433330"/>
    <lineage>
        <taxon>Bacteria</taxon>
        <taxon>Bacillati</taxon>
        <taxon>Actinomycetota</taxon>
        <taxon>Actinomycetes</taxon>
        <taxon>Propionibacteriales</taxon>
        <taxon>Propionibacteriaceae</taxon>
        <taxon>Propioniciclava</taxon>
    </lineage>
</organism>
<evidence type="ECO:0000313" key="10">
    <source>
        <dbReference type="EMBL" id="TBT95123.1"/>
    </source>
</evidence>
<proteinExistence type="inferred from homology"/>
<dbReference type="CDD" id="cd06261">
    <property type="entry name" value="TM_PBP2"/>
    <property type="match status" value="1"/>
</dbReference>
<dbReference type="EMBL" id="SDMR01000007">
    <property type="protein sequence ID" value="TBT95123.1"/>
    <property type="molecule type" value="Genomic_DNA"/>
</dbReference>
<evidence type="ECO:0000256" key="6">
    <source>
        <dbReference type="ARBA" id="ARBA00023136"/>
    </source>
</evidence>